<keyword evidence="3" id="KW-1003">Cell membrane</keyword>
<evidence type="ECO:0000256" key="5">
    <source>
        <dbReference type="ARBA" id="ARBA00022989"/>
    </source>
</evidence>
<evidence type="ECO:0000256" key="7">
    <source>
        <dbReference type="SAM" id="Coils"/>
    </source>
</evidence>
<name>Q8FTZ3_COREF</name>
<dbReference type="EMBL" id="BA000035">
    <property type="protein sequence ID" value="BAC17039.1"/>
    <property type="molecule type" value="Genomic_DNA"/>
</dbReference>
<accession>C8NR72</accession>
<evidence type="ECO:0000256" key="8">
    <source>
        <dbReference type="SAM" id="Phobius"/>
    </source>
</evidence>
<reference evidence="9 10" key="1">
    <citation type="journal article" date="2003" name="Genome Res.">
        <title>Comparative complete genome sequence analysis of the amino acid replacements responsible for the thermostability of Corynebacterium efficiens.</title>
        <authorList>
            <person name="Nishio Y."/>
            <person name="Nakamura Y."/>
            <person name="Kawarabayasi Y."/>
            <person name="Usuda Y."/>
            <person name="Kimura E."/>
            <person name="Sugimoto S."/>
            <person name="Matsui K."/>
            <person name="Yamagishi A."/>
            <person name="Kikuchi H."/>
            <person name="Ikeo K."/>
            <person name="Gojobori T."/>
        </authorList>
    </citation>
    <scope>NUCLEOTIDE SEQUENCE [LARGE SCALE GENOMIC DNA]</scope>
    <source>
        <strain evidence="10">DSM 44549 / YS-314 / AJ 12310 / JCM 11189 / NBRC 100395</strain>
    </source>
</reference>
<evidence type="ECO:0000256" key="1">
    <source>
        <dbReference type="ARBA" id="ARBA00004651"/>
    </source>
</evidence>
<dbReference type="RefSeq" id="WP_006768459.1">
    <property type="nucleotide sequence ID" value="NC_004369.1"/>
</dbReference>
<evidence type="ECO:0000256" key="3">
    <source>
        <dbReference type="ARBA" id="ARBA00022475"/>
    </source>
</evidence>
<dbReference type="Pfam" id="PF01899">
    <property type="entry name" value="MNHE"/>
    <property type="match status" value="1"/>
</dbReference>
<evidence type="ECO:0000256" key="4">
    <source>
        <dbReference type="ARBA" id="ARBA00022692"/>
    </source>
</evidence>
<keyword evidence="5 8" id="KW-1133">Transmembrane helix</keyword>
<protein>
    <submittedName>
        <fullName evidence="9">Uncharacterized protein</fullName>
    </submittedName>
</protein>
<evidence type="ECO:0000313" key="10">
    <source>
        <dbReference type="Proteomes" id="UP000001409"/>
    </source>
</evidence>
<dbReference type="STRING" id="196164.gene:10740625"/>
<dbReference type="PANTHER" id="PTHR34584:SF1">
    <property type="entry name" value="NA(+)_H(+) ANTIPORTER SUBUNIT E1"/>
    <property type="match status" value="1"/>
</dbReference>
<evidence type="ECO:0000256" key="6">
    <source>
        <dbReference type="ARBA" id="ARBA00023136"/>
    </source>
</evidence>
<comment type="subcellular location">
    <subcellularLocation>
        <location evidence="1">Cell membrane</location>
        <topology evidence="1">Multi-pass membrane protein</topology>
    </subcellularLocation>
</comment>
<keyword evidence="7" id="KW-0175">Coiled coil</keyword>
<dbReference type="Proteomes" id="UP000001409">
    <property type="component" value="Chromosome"/>
</dbReference>
<keyword evidence="4 8" id="KW-0812">Transmembrane</keyword>
<dbReference type="HOGENOM" id="CLU_086615_6_0_11"/>
<sequence length="121" mass="13455">MIDSLTWPFRIIGFLFWYIGALVTANIAVLKDVLTPGQDSAPGIGLFESRSETEFEFSLISVLITLTPGTLSLGTTTRGEGEPRKLYVHSLYSSDADALRAELKDMEDRMLKAVRIRKETS</sequence>
<dbReference type="OrthoDB" id="3837866at2"/>
<proteinExistence type="inferred from homology"/>
<dbReference type="GO" id="GO:0005886">
    <property type="term" value="C:plasma membrane"/>
    <property type="evidence" value="ECO:0007669"/>
    <property type="project" value="UniProtKB-SubCell"/>
</dbReference>
<dbReference type="AlphaFoldDB" id="Q8FTZ3"/>
<keyword evidence="10" id="KW-1185">Reference proteome</keyword>
<evidence type="ECO:0000256" key="2">
    <source>
        <dbReference type="ARBA" id="ARBA00006228"/>
    </source>
</evidence>
<keyword evidence="6 8" id="KW-0472">Membrane</keyword>
<dbReference type="KEGG" id="cef:CE0229"/>
<dbReference type="GO" id="GO:0008324">
    <property type="term" value="F:monoatomic cation transmembrane transporter activity"/>
    <property type="evidence" value="ECO:0007669"/>
    <property type="project" value="InterPro"/>
</dbReference>
<organism evidence="9 10">
    <name type="scientific">Corynebacterium efficiens (strain DSM 44549 / YS-314 / AJ 12310 / JCM 11189 / NBRC 100395)</name>
    <dbReference type="NCBI Taxonomy" id="196164"/>
    <lineage>
        <taxon>Bacteria</taxon>
        <taxon>Bacillati</taxon>
        <taxon>Actinomycetota</taxon>
        <taxon>Actinomycetes</taxon>
        <taxon>Mycobacteriales</taxon>
        <taxon>Corynebacteriaceae</taxon>
        <taxon>Corynebacterium</taxon>
    </lineage>
</organism>
<feature type="transmembrane region" description="Helical" evidence="8">
    <location>
        <begin position="12"/>
        <end position="30"/>
    </location>
</feature>
<comment type="similarity">
    <text evidence="2">Belongs to the CPA3 antiporters (TC 2.A.63) subunit E family.</text>
</comment>
<dbReference type="eggNOG" id="COG1863">
    <property type="taxonomic scope" value="Bacteria"/>
</dbReference>
<accession>Q8FTZ3</accession>
<evidence type="ECO:0000313" key="9">
    <source>
        <dbReference type="EMBL" id="BAC17039.1"/>
    </source>
</evidence>
<dbReference type="InterPro" id="IPR002758">
    <property type="entry name" value="Cation_antiport_E"/>
</dbReference>
<feature type="coiled-coil region" evidence="7">
    <location>
        <begin position="89"/>
        <end position="116"/>
    </location>
</feature>
<dbReference type="PANTHER" id="PTHR34584">
    <property type="entry name" value="NA(+)/H(+) ANTIPORTER SUBUNIT E1"/>
    <property type="match status" value="1"/>
</dbReference>